<reference evidence="7" key="1">
    <citation type="submission" date="2020-06" db="EMBL/GenBank/DDBJ databases">
        <title>A novel thermopfilic bacterium from Erzurum, Turkey.</title>
        <authorList>
            <person name="Adiguzel A."/>
            <person name="Ay H."/>
            <person name="Baltaci M.O."/>
        </authorList>
    </citation>
    <scope>NUCLEOTIDE SEQUENCE</scope>
    <source>
        <strain evidence="7">P2</strain>
    </source>
</reference>
<dbReference type="InterPro" id="IPR016039">
    <property type="entry name" value="Thiolase-like"/>
</dbReference>
<dbReference type="RefSeq" id="WP_173731861.1">
    <property type="nucleotide sequence ID" value="NZ_JABTTE010000019.1"/>
</dbReference>
<accession>A0A8J8GHX3</accession>
<evidence type="ECO:0000256" key="1">
    <source>
        <dbReference type="ARBA" id="ARBA00005531"/>
    </source>
</evidence>
<keyword evidence="3" id="KW-0012">Acyltransferase</keyword>
<dbReference type="Pfam" id="PF00195">
    <property type="entry name" value="Chal_sti_synt_N"/>
    <property type="match status" value="1"/>
</dbReference>
<evidence type="ECO:0000256" key="2">
    <source>
        <dbReference type="ARBA" id="ARBA00022679"/>
    </source>
</evidence>
<dbReference type="PANTHER" id="PTHR11877">
    <property type="entry name" value="HYDROXYMETHYLGLUTARYL-COA SYNTHASE"/>
    <property type="match status" value="1"/>
</dbReference>
<name>A0A8J8GHX3_9BACI</name>
<dbReference type="InterPro" id="IPR011141">
    <property type="entry name" value="Polyketide_synthase_type-III"/>
</dbReference>
<evidence type="ECO:0000259" key="6">
    <source>
        <dbReference type="Pfam" id="PF02797"/>
    </source>
</evidence>
<evidence type="ECO:0000313" key="7">
    <source>
        <dbReference type="EMBL" id="NSL52655.1"/>
    </source>
</evidence>
<evidence type="ECO:0000313" key="8">
    <source>
        <dbReference type="Proteomes" id="UP000625804"/>
    </source>
</evidence>
<comment type="caution">
    <text evidence="7">The sequence shown here is derived from an EMBL/GenBank/DDBJ whole genome shotgun (WGS) entry which is preliminary data.</text>
</comment>
<feature type="domain" description="Chalcone/stilbene synthase C-terminal" evidence="6">
    <location>
        <begin position="222"/>
        <end position="359"/>
    </location>
</feature>
<dbReference type="AlphaFoldDB" id="A0A8J8GHX3"/>
<proteinExistence type="inferred from homology"/>
<dbReference type="CDD" id="cd00831">
    <property type="entry name" value="CHS_like"/>
    <property type="match status" value="1"/>
</dbReference>
<feature type="domain" description="Chalcone/stilbene synthase N-terminal" evidence="5">
    <location>
        <begin position="2"/>
        <end position="206"/>
    </location>
</feature>
<dbReference type="InterPro" id="IPR001099">
    <property type="entry name" value="Chalcone/stilbene_synt_N"/>
</dbReference>
<feature type="active site" description="Acyl-thioester intermediate" evidence="4">
    <location>
        <position position="144"/>
    </location>
</feature>
<keyword evidence="8" id="KW-1185">Reference proteome</keyword>
<dbReference type="InterPro" id="IPR012328">
    <property type="entry name" value="Chalcone/stilbene_synt_C"/>
</dbReference>
<dbReference type="SUPFAM" id="SSF53901">
    <property type="entry name" value="Thiolase-like"/>
    <property type="match status" value="2"/>
</dbReference>
<dbReference type="Gene3D" id="3.40.47.10">
    <property type="match status" value="2"/>
</dbReference>
<gene>
    <name evidence="7" type="ORF">HR057_12910</name>
</gene>
<comment type="similarity">
    <text evidence="1">Belongs to the thiolase-like superfamily. Chalcone/stilbene synthases family.</text>
</comment>
<dbReference type="PANTHER" id="PTHR11877:SF99">
    <property type="entry name" value="1,3,6,8-TETRAHYDROXYNAPHTHALENE SYNTHASE"/>
    <property type="match status" value="1"/>
</dbReference>
<dbReference type="Proteomes" id="UP000625804">
    <property type="component" value="Unassembled WGS sequence"/>
</dbReference>
<dbReference type="GO" id="GO:0030639">
    <property type="term" value="P:polyketide biosynthetic process"/>
    <property type="evidence" value="ECO:0007669"/>
    <property type="project" value="TreeGrafter"/>
</dbReference>
<organism evidence="7 8">
    <name type="scientific">Calidifontibacillus erzurumensis</name>
    <dbReference type="NCBI Taxonomy" id="2741433"/>
    <lineage>
        <taxon>Bacteria</taxon>
        <taxon>Bacillati</taxon>
        <taxon>Bacillota</taxon>
        <taxon>Bacilli</taxon>
        <taxon>Bacillales</taxon>
        <taxon>Bacillaceae</taxon>
        <taxon>Calidifontibacillus/Schinkia group</taxon>
        <taxon>Calidifontibacillus</taxon>
    </lineage>
</organism>
<evidence type="ECO:0000256" key="4">
    <source>
        <dbReference type="PIRSR" id="PIRSR000451-1"/>
    </source>
</evidence>
<dbReference type="PIRSF" id="PIRSF000451">
    <property type="entry name" value="PKS_III"/>
    <property type="match status" value="1"/>
</dbReference>
<keyword evidence="2" id="KW-0808">Transferase</keyword>
<evidence type="ECO:0000256" key="3">
    <source>
        <dbReference type="ARBA" id="ARBA00023315"/>
    </source>
</evidence>
<dbReference type="EMBL" id="JABTTE010000019">
    <property type="protein sequence ID" value="NSL52655.1"/>
    <property type="molecule type" value="Genomic_DNA"/>
</dbReference>
<dbReference type="GO" id="GO:0016747">
    <property type="term" value="F:acyltransferase activity, transferring groups other than amino-acyl groups"/>
    <property type="evidence" value="ECO:0007669"/>
    <property type="project" value="InterPro"/>
</dbReference>
<protein>
    <submittedName>
        <fullName evidence="7">Type III polyketide synthase</fullName>
    </submittedName>
</protein>
<sequence>MAKIASIGLCTPPYRITQEKTIEIVRELFRDSFNEIERLLKVFENGQIKERYFTVPLDWFIKDHSFMEKNDLFIEKAVQFGKAAIRSCLEDPVCLRERVPYEEIDAIFFITSSGISTPTIDAKIMNELPFHEHCKRIPIWGLGCAGGASGLSRAFEYCKAYPKAKVLVLSVELCSLTFQKNDMSKSNLVGTSLFADGIACALVCGDEVDLNKEDHRFLPKIKATQSTLMPNSEDIMGWKIRNEGFYVIFSKDIPSIIRKWLGPNVNKFLEKQHVRIEQIEHFVAHPGGRKVLEAYVDALQLDVDKIKIPLKVLENYGNMSSATIFYVLKQFLEKNCKKGEYGLLTALGPGFSSELLLLKWE</sequence>
<dbReference type="Pfam" id="PF02797">
    <property type="entry name" value="Chal_sti_synt_C"/>
    <property type="match status" value="1"/>
</dbReference>
<evidence type="ECO:0000259" key="5">
    <source>
        <dbReference type="Pfam" id="PF00195"/>
    </source>
</evidence>